<organism evidence="2 3">
    <name type="scientific">Parthenolecanium corni</name>
    <dbReference type="NCBI Taxonomy" id="536013"/>
    <lineage>
        <taxon>Eukaryota</taxon>
        <taxon>Metazoa</taxon>
        <taxon>Ecdysozoa</taxon>
        <taxon>Arthropoda</taxon>
        <taxon>Hexapoda</taxon>
        <taxon>Insecta</taxon>
        <taxon>Pterygota</taxon>
        <taxon>Neoptera</taxon>
        <taxon>Paraneoptera</taxon>
        <taxon>Hemiptera</taxon>
        <taxon>Sternorrhyncha</taxon>
        <taxon>Coccoidea</taxon>
        <taxon>Coccidae</taxon>
        <taxon>Parthenolecanium</taxon>
    </lineage>
</organism>
<keyword evidence="3" id="KW-1185">Reference proteome</keyword>
<dbReference type="AlphaFoldDB" id="A0AAN9U0A6"/>
<evidence type="ECO:0008006" key="4">
    <source>
        <dbReference type="Google" id="ProtNLM"/>
    </source>
</evidence>
<evidence type="ECO:0000256" key="1">
    <source>
        <dbReference type="SAM" id="MobiDB-lite"/>
    </source>
</evidence>
<evidence type="ECO:0000313" key="3">
    <source>
        <dbReference type="Proteomes" id="UP001367676"/>
    </source>
</evidence>
<gene>
    <name evidence="2" type="ORF">V9T40_008769</name>
</gene>
<dbReference type="SUPFAM" id="SSF47473">
    <property type="entry name" value="EF-hand"/>
    <property type="match status" value="1"/>
</dbReference>
<dbReference type="EMBL" id="JBBCAQ010000010">
    <property type="protein sequence ID" value="KAK7601328.1"/>
    <property type="molecule type" value="Genomic_DNA"/>
</dbReference>
<accession>A0AAN9U0A6</accession>
<name>A0AAN9U0A6_9HEMI</name>
<protein>
    <recommendedName>
        <fullName evidence="4">EF-hand domain-containing protein</fullName>
    </recommendedName>
</protein>
<feature type="region of interest" description="Disordered" evidence="1">
    <location>
        <begin position="1"/>
        <end position="27"/>
    </location>
</feature>
<dbReference type="Gene3D" id="1.10.238.10">
    <property type="entry name" value="EF-hand"/>
    <property type="match status" value="1"/>
</dbReference>
<proteinExistence type="predicted"/>
<evidence type="ECO:0000313" key="2">
    <source>
        <dbReference type="EMBL" id="KAK7601328.1"/>
    </source>
</evidence>
<dbReference type="Proteomes" id="UP001367676">
    <property type="component" value="Unassembled WGS sequence"/>
</dbReference>
<reference evidence="2 3" key="1">
    <citation type="submission" date="2024-03" db="EMBL/GenBank/DDBJ databases">
        <title>Adaptation during the transition from Ophiocordyceps entomopathogen to insect associate is accompanied by gene loss and intensified selection.</title>
        <authorList>
            <person name="Ward C.M."/>
            <person name="Onetto C.A."/>
            <person name="Borneman A.R."/>
        </authorList>
    </citation>
    <scope>NUCLEOTIDE SEQUENCE [LARGE SCALE GENOMIC DNA]</scope>
    <source>
        <strain evidence="2">AWRI1</strain>
        <tissue evidence="2">Single Adult Female</tissue>
    </source>
</reference>
<comment type="caution">
    <text evidence="2">The sequence shown here is derived from an EMBL/GenBank/DDBJ whole genome shotgun (WGS) entry which is preliminary data.</text>
</comment>
<feature type="compositionally biased region" description="Polar residues" evidence="1">
    <location>
        <begin position="1"/>
        <end position="10"/>
    </location>
</feature>
<sequence length="190" mass="22079">MAESITTIERPTSLIPPKATFDSPGSGLATSTVTDKEYDLKRELLCDKWRQLFDKYDPEGFGEIPWDDFVEVLKTPEFVAEVAPNKRDILAERAQERKTPAITFQDFVNINEGEKMNVKENKECRRIQLPKKEKLKKKRRTEIIRGEVKNVIKVEKKFSWESGDDEKDFRLCCRQCFKGEEVGSLFNRLA</sequence>
<dbReference type="InterPro" id="IPR011992">
    <property type="entry name" value="EF-hand-dom_pair"/>
</dbReference>